<dbReference type="EMBL" id="CP026309">
    <property type="protein sequence ID" value="AUV82153.1"/>
    <property type="molecule type" value="Genomic_DNA"/>
</dbReference>
<name>A0A2I8VJN9_9EURY</name>
<dbReference type="Proteomes" id="UP000236584">
    <property type="component" value="Chromosome"/>
</dbReference>
<protein>
    <submittedName>
        <fullName evidence="2">Uncharacterized protein</fullName>
    </submittedName>
</protein>
<feature type="compositionally biased region" description="Basic and acidic residues" evidence="1">
    <location>
        <begin position="74"/>
        <end position="83"/>
    </location>
</feature>
<organism evidence="2 3">
    <name type="scientific">Salinigranum rubrum</name>
    <dbReference type="NCBI Taxonomy" id="755307"/>
    <lineage>
        <taxon>Archaea</taxon>
        <taxon>Methanobacteriati</taxon>
        <taxon>Methanobacteriota</taxon>
        <taxon>Stenosarchaea group</taxon>
        <taxon>Halobacteria</taxon>
        <taxon>Halobacteriales</taxon>
        <taxon>Haloferacaceae</taxon>
        <taxon>Salinigranum</taxon>
    </lineage>
</organism>
<evidence type="ECO:0000313" key="3">
    <source>
        <dbReference type="Proteomes" id="UP000236584"/>
    </source>
</evidence>
<gene>
    <name evidence="2" type="ORF">C2R22_11250</name>
</gene>
<evidence type="ECO:0000313" key="2">
    <source>
        <dbReference type="EMBL" id="AUV82153.1"/>
    </source>
</evidence>
<dbReference type="KEGG" id="srub:C2R22_11250"/>
<proteinExistence type="predicted"/>
<keyword evidence="3" id="KW-1185">Reference proteome</keyword>
<dbReference type="AlphaFoldDB" id="A0A2I8VJN9"/>
<sequence>MDAVFHLSSGHVTDWAHALANVENLLADSSRRSDQARASVHATHGRGQVRGGRSTRIPQLRVAGRTSPAPTRPWHPDGCRPAL</sequence>
<reference evidence="2 3" key="1">
    <citation type="submission" date="2018-01" db="EMBL/GenBank/DDBJ databases">
        <title>Complete genome sequence of Salinigranum rubrum GX10T, an extremely halophilic archaeon isolated from a marine solar saltern.</title>
        <authorList>
            <person name="Han S."/>
        </authorList>
    </citation>
    <scope>NUCLEOTIDE SEQUENCE [LARGE SCALE GENOMIC DNA]</scope>
    <source>
        <strain evidence="2 3">GX10</strain>
    </source>
</reference>
<feature type="region of interest" description="Disordered" evidence="1">
    <location>
        <begin position="30"/>
        <end position="83"/>
    </location>
</feature>
<accession>A0A2I8VJN9</accession>
<evidence type="ECO:0000256" key="1">
    <source>
        <dbReference type="SAM" id="MobiDB-lite"/>
    </source>
</evidence>